<evidence type="ECO:0000313" key="1">
    <source>
        <dbReference type="EMBL" id="KAF5828090.1"/>
    </source>
</evidence>
<keyword evidence="2" id="KW-1185">Reference proteome</keyword>
<organism evidence="1 2">
    <name type="scientific">Dunaliella salina</name>
    <name type="common">Green alga</name>
    <name type="synonym">Protococcus salinus</name>
    <dbReference type="NCBI Taxonomy" id="3046"/>
    <lineage>
        <taxon>Eukaryota</taxon>
        <taxon>Viridiplantae</taxon>
        <taxon>Chlorophyta</taxon>
        <taxon>core chlorophytes</taxon>
        <taxon>Chlorophyceae</taxon>
        <taxon>CS clade</taxon>
        <taxon>Chlamydomonadales</taxon>
        <taxon>Dunaliellaceae</taxon>
        <taxon>Dunaliella</taxon>
    </lineage>
</organism>
<name>A0ABQ7G0G0_DUNSA</name>
<evidence type="ECO:0000313" key="2">
    <source>
        <dbReference type="Proteomes" id="UP000815325"/>
    </source>
</evidence>
<evidence type="ECO:0008006" key="3">
    <source>
        <dbReference type="Google" id="ProtNLM"/>
    </source>
</evidence>
<dbReference type="Proteomes" id="UP000815325">
    <property type="component" value="Unassembled WGS sequence"/>
</dbReference>
<comment type="caution">
    <text evidence="1">The sequence shown here is derived from an EMBL/GenBank/DDBJ whole genome shotgun (WGS) entry which is preliminary data.</text>
</comment>
<sequence>MCLRSAGPTICSLTRNVAPNRIQKGLCTRAGIEGLRFVLVPQNQVACVPSDVCLQPSQLGHLKNDMVDLSSDRNKARTPLQIQGCLLSNYFEATREERSFLCEESV</sequence>
<reference evidence="1" key="1">
    <citation type="submission" date="2017-08" db="EMBL/GenBank/DDBJ databases">
        <authorList>
            <person name="Polle J.E."/>
            <person name="Barry K."/>
            <person name="Cushman J."/>
            <person name="Schmutz J."/>
            <person name="Tran D."/>
            <person name="Hathwaick L.T."/>
            <person name="Yim W.C."/>
            <person name="Jenkins J."/>
            <person name="Mckie-Krisberg Z.M."/>
            <person name="Prochnik S."/>
            <person name="Lindquist E."/>
            <person name="Dockter R.B."/>
            <person name="Adam C."/>
            <person name="Molina H."/>
            <person name="Bunkerborg J."/>
            <person name="Jin E."/>
            <person name="Buchheim M."/>
            <person name="Magnuson J."/>
        </authorList>
    </citation>
    <scope>NUCLEOTIDE SEQUENCE</scope>
    <source>
        <strain evidence="1">CCAP 19/18</strain>
    </source>
</reference>
<proteinExistence type="predicted"/>
<gene>
    <name evidence="1" type="ORF">DUNSADRAFT_18200</name>
</gene>
<protein>
    <recommendedName>
        <fullName evidence="3">Encoded protein</fullName>
    </recommendedName>
</protein>
<accession>A0ABQ7G0G0</accession>
<dbReference type="EMBL" id="MU070364">
    <property type="protein sequence ID" value="KAF5828090.1"/>
    <property type="molecule type" value="Genomic_DNA"/>
</dbReference>